<feature type="transmembrane region" description="Helical" evidence="1">
    <location>
        <begin position="116"/>
        <end position="139"/>
    </location>
</feature>
<keyword evidence="1" id="KW-0812">Transmembrane</keyword>
<dbReference type="EMBL" id="BKCJ010286880">
    <property type="protein sequence ID" value="GEZ50333.1"/>
    <property type="molecule type" value="Genomic_DNA"/>
</dbReference>
<keyword evidence="1" id="KW-1133">Transmembrane helix</keyword>
<comment type="caution">
    <text evidence="2">The sequence shown here is derived from an EMBL/GenBank/DDBJ whole genome shotgun (WGS) entry which is preliminary data.</text>
</comment>
<proteinExistence type="predicted"/>
<sequence length="142" mass="15049">AVVVTLGVVVARGGEWYGGSNRSGDRDRFWVRRKPSPEKFSGGEGGDGWPAVVVAGKGERRVHEKVSSIPTVLCWIDNISSDGFLPSILLLVVVIVTVIIVVVIVILIVVVAIVVVVFVVGIIGVVVIVESSSVVNLSFMIT</sequence>
<keyword evidence="1" id="KW-0472">Membrane</keyword>
<accession>A0A699IDC4</accession>
<gene>
    <name evidence="2" type="ORF">Tci_522306</name>
</gene>
<feature type="non-terminal residue" evidence="2">
    <location>
        <position position="1"/>
    </location>
</feature>
<evidence type="ECO:0000256" key="1">
    <source>
        <dbReference type="SAM" id="Phobius"/>
    </source>
</evidence>
<organism evidence="2">
    <name type="scientific">Tanacetum cinerariifolium</name>
    <name type="common">Dalmatian daisy</name>
    <name type="synonym">Chrysanthemum cinerariifolium</name>
    <dbReference type="NCBI Taxonomy" id="118510"/>
    <lineage>
        <taxon>Eukaryota</taxon>
        <taxon>Viridiplantae</taxon>
        <taxon>Streptophyta</taxon>
        <taxon>Embryophyta</taxon>
        <taxon>Tracheophyta</taxon>
        <taxon>Spermatophyta</taxon>
        <taxon>Magnoliopsida</taxon>
        <taxon>eudicotyledons</taxon>
        <taxon>Gunneridae</taxon>
        <taxon>Pentapetalae</taxon>
        <taxon>asterids</taxon>
        <taxon>campanulids</taxon>
        <taxon>Asterales</taxon>
        <taxon>Asteraceae</taxon>
        <taxon>Asteroideae</taxon>
        <taxon>Anthemideae</taxon>
        <taxon>Anthemidinae</taxon>
        <taxon>Tanacetum</taxon>
    </lineage>
</organism>
<feature type="transmembrane region" description="Helical" evidence="1">
    <location>
        <begin position="88"/>
        <end position="110"/>
    </location>
</feature>
<reference evidence="2" key="1">
    <citation type="journal article" date="2019" name="Sci. Rep.">
        <title>Draft genome of Tanacetum cinerariifolium, the natural source of mosquito coil.</title>
        <authorList>
            <person name="Yamashiro T."/>
            <person name="Shiraishi A."/>
            <person name="Satake H."/>
            <person name="Nakayama K."/>
        </authorList>
    </citation>
    <scope>NUCLEOTIDE SEQUENCE</scope>
</reference>
<dbReference type="AlphaFoldDB" id="A0A699IDC4"/>
<name>A0A699IDC4_TANCI</name>
<evidence type="ECO:0000313" key="2">
    <source>
        <dbReference type="EMBL" id="GEZ50333.1"/>
    </source>
</evidence>
<protein>
    <submittedName>
        <fullName evidence="2">Uncharacterized protein</fullName>
    </submittedName>
</protein>